<dbReference type="EMBL" id="KV875107">
    <property type="protein sequence ID" value="OIW23223.1"/>
    <property type="molecule type" value="Genomic_DNA"/>
</dbReference>
<sequence length="556" mass="61155">MASSSNASGSQPNLAVKAFFQSMPSPEDHHNKPWGEIQQRLATAAAEFMFTPVPRDRMSDPVYRLIQKANEACFADPKGGAILYEQLAKHALSTVDVAHDDSPMAKQLRYLRWVVNGRKDETSPFPSSARSVSAASPTHACAACGNPEATMRCSGCELPADNGKPFATVYCSQDCQRKNWKKHSAMCRQTQHLKRAVDMFDEVFRHCLAVTFSTEHTITSITADQGMVVARINSNGAFTRPSWEPSISTHGSLTIISSKPTSGPKDSSCATWGAFPTAVAPTPDLTTAVMLSSQCNTPLGDARALFEMFIRPTCRSLQKVIFVPKNMTQPVRVVWDDVDEFMALSHHEVIRATLRCGVEYAIDPTGLQMGWKHSITPWEVYSAQRIHRIESTEVVTPQPPGYTIVSSIIGQTQDIHKSQSPRAAVIETVSHAVSKLLDLRSSKCGEARIQQVLQLKPVDFAVCRANIMASFKRGIDRAVQDYKAGAKPTAVVPAHLRPMNVPLAVLMMCDLIDMLWYTEQDLAAARGDLTVVQEVVRRRLHKLLDFGPLPGIDGAE</sequence>
<keyword evidence="7" id="KW-1185">Reference proteome</keyword>
<keyword evidence="1" id="KW-0479">Metal-binding</keyword>
<evidence type="ECO:0000256" key="4">
    <source>
        <dbReference type="PROSITE-ProRule" id="PRU00134"/>
    </source>
</evidence>
<dbReference type="Proteomes" id="UP000182658">
    <property type="component" value="Unassembled WGS sequence"/>
</dbReference>
<evidence type="ECO:0000256" key="3">
    <source>
        <dbReference type="ARBA" id="ARBA00022833"/>
    </source>
</evidence>
<dbReference type="Gene3D" id="6.10.140.2220">
    <property type="match status" value="1"/>
</dbReference>
<keyword evidence="3" id="KW-0862">Zinc</keyword>
<evidence type="ECO:0000256" key="2">
    <source>
        <dbReference type="ARBA" id="ARBA00022771"/>
    </source>
</evidence>
<keyword evidence="2 4" id="KW-0863">Zinc-finger</keyword>
<protein>
    <recommendedName>
        <fullName evidence="5">MYND-type domain-containing protein</fullName>
    </recommendedName>
</protein>
<dbReference type="InParanoid" id="A0A1J7I6F5"/>
<dbReference type="Pfam" id="PF01753">
    <property type="entry name" value="zf-MYND"/>
    <property type="match status" value="1"/>
</dbReference>
<dbReference type="OrthoDB" id="432970at2759"/>
<gene>
    <name evidence="6" type="ORF">CONLIGDRAFT_686662</name>
</gene>
<evidence type="ECO:0000256" key="1">
    <source>
        <dbReference type="ARBA" id="ARBA00022723"/>
    </source>
</evidence>
<dbReference type="STRING" id="1408157.A0A1J7I6F5"/>
<evidence type="ECO:0000259" key="5">
    <source>
        <dbReference type="PROSITE" id="PS50865"/>
    </source>
</evidence>
<evidence type="ECO:0000313" key="6">
    <source>
        <dbReference type="EMBL" id="OIW23223.1"/>
    </source>
</evidence>
<dbReference type="AlphaFoldDB" id="A0A1J7I6F5"/>
<accession>A0A1J7I6F5</accession>
<dbReference type="InterPro" id="IPR002893">
    <property type="entry name" value="Znf_MYND"/>
</dbReference>
<evidence type="ECO:0000313" key="7">
    <source>
        <dbReference type="Proteomes" id="UP000182658"/>
    </source>
</evidence>
<reference evidence="6 7" key="1">
    <citation type="submission" date="2016-10" db="EMBL/GenBank/DDBJ databases">
        <title>Draft genome sequence of Coniochaeta ligniaria NRRL30616, a lignocellulolytic fungus for bioabatement of inhibitors in plant biomass hydrolysates.</title>
        <authorList>
            <consortium name="DOE Joint Genome Institute"/>
            <person name="Jimenez D.J."/>
            <person name="Hector R.E."/>
            <person name="Riley R."/>
            <person name="Sun H."/>
            <person name="Grigoriev I.V."/>
            <person name="Van Elsas J.D."/>
            <person name="Nichols N.N."/>
        </authorList>
    </citation>
    <scope>NUCLEOTIDE SEQUENCE [LARGE SCALE GENOMIC DNA]</scope>
    <source>
        <strain evidence="6 7">NRRL 30616</strain>
    </source>
</reference>
<dbReference type="PROSITE" id="PS50865">
    <property type="entry name" value="ZF_MYND_2"/>
    <property type="match status" value="1"/>
</dbReference>
<name>A0A1J7I6F5_9PEZI</name>
<dbReference type="GO" id="GO:0008270">
    <property type="term" value="F:zinc ion binding"/>
    <property type="evidence" value="ECO:0007669"/>
    <property type="project" value="UniProtKB-KW"/>
</dbReference>
<dbReference type="SUPFAM" id="SSF144232">
    <property type="entry name" value="HIT/MYND zinc finger-like"/>
    <property type="match status" value="1"/>
</dbReference>
<proteinExistence type="predicted"/>
<organism evidence="6 7">
    <name type="scientific">Coniochaeta ligniaria NRRL 30616</name>
    <dbReference type="NCBI Taxonomy" id="1408157"/>
    <lineage>
        <taxon>Eukaryota</taxon>
        <taxon>Fungi</taxon>
        <taxon>Dikarya</taxon>
        <taxon>Ascomycota</taxon>
        <taxon>Pezizomycotina</taxon>
        <taxon>Sordariomycetes</taxon>
        <taxon>Sordariomycetidae</taxon>
        <taxon>Coniochaetales</taxon>
        <taxon>Coniochaetaceae</taxon>
        <taxon>Coniochaeta</taxon>
    </lineage>
</organism>
<feature type="domain" description="MYND-type" evidence="5">
    <location>
        <begin position="141"/>
        <end position="187"/>
    </location>
</feature>